<feature type="coiled-coil region" evidence="1">
    <location>
        <begin position="62"/>
        <end position="92"/>
    </location>
</feature>
<dbReference type="PROSITE" id="PS51257">
    <property type="entry name" value="PROKAR_LIPOPROTEIN"/>
    <property type="match status" value="1"/>
</dbReference>
<feature type="signal peptide" evidence="2">
    <location>
        <begin position="1"/>
        <end position="21"/>
    </location>
</feature>
<feature type="chain" id="PRO_5046869672" evidence="2">
    <location>
        <begin position="22"/>
        <end position="244"/>
    </location>
</feature>
<proteinExistence type="predicted"/>
<protein>
    <submittedName>
        <fullName evidence="3">DUF4382 domain-containing protein</fullName>
    </submittedName>
</protein>
<keyword evidence="1" id="KW-0175">Coiled coil</keyword>
<reference evidence="3 4" key="1">
    <citation type="submission" date="2024-09" db="EMBL/GenBank/DDBJ databases">
        <authorList>
            <person name="Sun Q."/>
            <person name="Mori K."/>
        </authorList>
    </citation>
    <scope>NUCLEOTIDE SEQUENCE [LARGE SCALE GENOMIC DNA]</scope>
    <source>
        <strain evidence="3 4">CECT 7682</strain>
    </source>
</reference>
<dbReference type="Proteomes" id="UP001589654">
    <property type="component" value="Unassembled WGS sequence"/>
</dbReference>
<sequence>MKRTILIALIAFSAVLIQSCGEDETIPTDAQASFEMKAVTGTTGSTSGRVANTGYTFTEVFAGVTEIELETLEEDLEEEENGEDENEEVEFEGNFVINLLTGTSDPDFGLSELHAGVYQEVEVEFDNILEGDKTLIVNFNFTPEGATEPTFVEFSTAEEFELEIENEAGFVLDGGTVNAILVTLDLDVLFSSIDFSSLVADEDGVIRINENSNSDLMQEIVEKLEVALEAEDEDDEDEEESDDD</sequence>
<name>A0ABV5J7U5_9BACT</name>
<keyword evidence="2" id="KW-0732">Signal</keyword>
<evidence type="ECO:0000256" key="2">
    <source>
        <dbReference type="SAM" id="SignalP"/>
    </source>
</evidence>
<evidence type="ECO:0000313" key="3">
    <source>
        <dbReference type="EMBL" id="MFB9212557.1"/>
    </source>
</evidence>
<evidence type="ECO:0000256" key="1">
    <source>
        <dbReference type="SAM" id="Coils"/>
    </source>
</evidence>
<dbReference type="RefSeq" id="WP_290249385.1">
    <property type="nucleotide sequence ID" value="NZ_JAUFQT010000002.1"/>
</dbReference>
<organism evidence="3 4">
    <name type="scientific">Echinicola jeungdonensis</name>
    <dbReference type="NCBI Taxonomy" id="709343"/>
    <lineage>
        <taxon>Bacteria</taxon>
        <taxon>Pseudomonadati</taxon>
        <taxon>Bacteroidota</taxon>
        <taxon>Cytophagia</taxon>
        <taxon>Cytophagales</taxon>
        <taxon>Cyclobacteriaceae</taxon>
        <taxon>Echinicola</taxon>
    </lineage>
</organism>
<comment type="caution">
    <text evidence="3">The sequence shown here is derived from an EMBL/GenBank/DDBJ whole genome shotgun (WGS) entry which is preliminary data.</text>
</comment>
<evidence type="ECO:0000313" key="4">
    <source>
        <dbReference type="Proteomes" id="UP001589654"/>
    </source>
</evidence>
<accession>A0ABV5J7U5</accession>
<gene>
    <name evidence="3" type="ORF">ACFFUR_12130</name>
</gene>
<keyword evidence="4" id="KW-1185">Reference proteome</keyword>
<dbReference type="EMBL" id="JBHMEW010000062">
    <property type="protein sequence ID" value="MFB9212557.1"/>
    <property type="molecule type" value="Genomic_DNA"/>
</dbReference>